<gene>
    <name evidence="3" type="ORF">SAE02_34040</name>
</gene>
<evidence type="ECO:0000313" key="4">
    <source>
        <dbReference type="Proteomes" id="UP000321523"/>
    </source>
</evidence>
<dbReference type="AlphaFoldDB" id="A0A512DS48"/>
<feature type="chain" id="PRO_5022094844" description="Putative auto-transporter adhesin head GIN domain-containing protein" evidence="1">
    <location>
        <begin position="27"/>
        <end position="274"/>
    </location>
</feature>
<organism evidence="3 4">
    <name type="scientific">Skermanella aerolata</name>
    <dbReference type="NCBI Taxonomy" id="393310"/>
    <lineage>
        <taxon>Bacteria</taxon>
        <taxon>Pseudomonadati</taxon>
        <taxon>Pseudomonadota</taxon>
        <taxon>Alphaproteobacteria</taxon>
        <taxon>Rhodospirillales</taxon>
        <taxon>Azospirillaceae</taxon>
        <taxon>Skermanella</taxon>
    </lineage>
</organism>
<dbReference type="Proteomes" id="UP000321523">
    <property type="component" value="Unassembled WGS sequence"/>
</dbReference>
<keyword evidence="4" id="KW-1185">Reference proteome</keyword>
<feature type="signal peptide" evidence="1">
    <location>
        <begin position="1"/>
        <end position="26"/>
    </location>
</feature>
<dbReference type="InterPro" id="IPR021255">
    <property type="entry name" value="DUF2807"/>
</dbReference>
<evidence type="ECO:0000259" key="2">
    <source>
        <dbReference type="Pfam" id="PF10988"/>
    </source>
</evidence>
<protein>
    <recommendedName>
        <fullName evidence="2">Putative auto-transporter adhesin head GIN domain-containing protein</fullName>
    </recommendedName>
</protein>
<dbReference type="Gene3D" id="2.160.20.120">
    <property type="match status" value="1"/>
</dbReference>
<dbReference type="RefSeq" id="WP_044431126.1">
    <property type="nucleotide sequence ID" value="NZ_BJYZ01000015.1"/>
</dbReference>
<evidence type="ECO:0000256" key="1">
    <source>
        <dbReference type="SAM" id="SignalP"/>
    </source>
</evidence>
<comment type="caution">
    <text evidence="3">The sequence shown here is derived from an EMBL/GenBank/DDBJ whole genome shotgun (WGS) entry which is preliminary data.</text>
</comment>
<dbReference type="OrthoDB" id="7359442at2"/>
<name>A0A512DS48_9PROT</name>
<accession>A0A512DS48</accession>
<feature type="domain" description="Putative auto-transporter adhesin head GIN" evidence="2">
    <location>
        <begin position="146"/>
        <end position="270"/>
    </location>
</feature>
<dbReference type="EMBL" id="BJYZ01000015">
    <property type="protein sequence ID" value="GEO39256.1"/>
    <property type="molecule type" value="Genomic_DNA"/>
</dbReference>
<keyword evidence="1" id="KW-0732">Signal</keyword>
<evidence type="ECO:0000313" key="3">
    <source>
        <dbReference type="EMBL" id="GEO39256.1"/>
    </source>
</evidence>
<dbReference type="Pfam" id="PF10988">
    <property type="entry name" value="DUF2807"/>
    <property type="match status" value="1"/>
</dbReference>
<reference evidence="3 4" key="1">
    <citation type="submission" date="2019-07" db="EMBL/GenBank/DDBJ databases">
        <title>Whole genome shotgun sequence of Skermanella aerolata NBRC 106429.</title>
        <authorList>
            <person name="Hosoyama A."/>
            <person name="Uohara A."/>
            <person name="Ohji S."/>
            <person name="Ichikawa N."/>
        </authorList>
    </citation>
    <scope>NUCLEOTIDE SEQUENCE [LARGE SCALE GENOMIC DNA]</scope>
    <source>
        <strain evidence="3 4">NBRC 106429</strain>
    </source>
</reference>
<sequence>MIRQPHQWLAAMTAVLLLTTSASSWAGSGTGQRASIDESFDANAAELIGVAGHVSIRHHDGHDIRLRAEGPKRWISDLVRRTEAGVLVVNAGSLSGSAINIASGPGARAETRIGSLTITSEGGVAIGGSADDPPEVELYVPTGTPLTVTAAAGEWDIVALKAPLSFELVGGEVRAGAMTSARLSVRGGGEIEIARVDGDLHADIAGSGSITVLAGSVTSLKSSIAGTGSVIVQAPAERAELAVSGVGSIEVQKVRQEPKVRISGLGTVRTGYRP</sequence>
<proteinExistence type="predicted"/>